<feature type="transmembrane region" description="Helical" evidence="1">
    <location>
        <begin position="244"/>
        <end position="261"/>
    </location>
</feature>
<sequence>MTNSIFILFVLCLNVIICEWLIKKPGFSHIGTALLVIILTAIEANLGVIPTTETPVYESIFSYLAPFSLFLLLLSVNLKDLRKAGLPMLTMFLVGSVGTIIGVFVSVWAFAAPQTVGKLFYALAGMFTGTYIGGGINFHAIALHYGVSKAGNLFVAATAADNIMTALWMIATLVLPRFFQRRFPRKLAESQLPANEVVDGALAEPDNDPFSDSETMTPNDLAVLLALGFGAIFLSQQISALVPVIPFVLILTTVALALAQFRVINKLRGSRLLGLFGIYIFLAVIGAYCDIAALLHDGQLAIVLFGMILLLVLIHAVIVFGIGAFFRLDWDILGIASQANIGGATSALALARSLNRPDLQLPAVLVGTLGNAIGTYLGILVAEVLRY</sequence>
<gene>
    <name evidence="2" type="ORF">HMF3257_35980</name>
</gene>
<dbReference type="Pfam" id="PF05684">
    <property type="entry name" value="DUF819"/>
    <property type="match status" value="1"/>
</dbReference>
<keyword evidence="1" id="KW-0472">Membrane</keyword>
<evidence type="ECO:0008006" key="4">
    <source>
        <dbReference type="Google" id="ProtNLM"/>
    </source>
</evidence>
<dbReference type="PANTHER" id="PTHR34289:SF8">
    <property type="entry name" value="DUF819 DOMAIN-CONTAINING PROTEIN"/>
    <property type="match status" value="1"/>
</dbReference>
<evidence type="ECO:0000313" key="2">
    <source>
        <dbReference type="EMBL" id="RAI78152.1"/>
    </source>
</evidence>
<dbReference type="PANTHER" id="PTHR34289">
    <property type="entry name" value="PROTEIN, PUTATIVE (DUF819)-RELATED"/>
    <property type="match status" value="1"/>
</dbReference>
<dbReference type="EMBL" id="QLII01000001">
    <property type="protein sequence ID" value="RAI78152.1"/>
    <property type="molecule type" value="Genomic_DNA"/>
</dbReference>
<dbReference type="AlphaFoldDB" id="A0A327NSB3"/>
<dbReference type="Proteomes" id="UP000249016">
    <property type="component" value="Unassembled WGS sequence"/>
</dbReference>
<proteinExistence type="predicted"/>
<name>A0A327NSB3_9BACT</name>
<keyword evidence="3" id="KW-1185">Reference proteome</keyword>
<feature type="transmembrane region" description="Helical" evidence="1">
    <location>
        <begin position="119"/>
        <end position="141"/>
    </location>
</feature>
<evidence type="ECO:0000256" key="1">
    <source>
        <dbReference type="SAM" id="Phobius"/>
    </source>
</evidence>
<feature type="transmembrane region" description="Helical" evidence="1">
    <location>
        <begin position="301"/>
        <end position="325"/>
    </location>
</feature>
<feature type="transmembrane region" description="Helical" evidence="1">
    <location>
        <begin position="221"/>
        <end position="238"/>
    </location>
</feature>
<feature type="transmembrane region" description="Helical" evidence="1">
    <location>
        <begin position="363"/>
        <end position="385"/>
    </location>
</feature>
<keyword evidence="1" id="KW-0812">Transmembrane</keyword>
<comment type="caution">
    <text evidence="2">The sequence shown here is derived from an EMBL/GenBank/DDBJ whole genome shotgun (WGS) entry which is preliminary data.</text>
</comment>
<feature type="transmembrane region" description="Helical" evidence="1">
    <location>
        <begin position="60"/>
        <end position="78"/>
    </location>
</feature>
<protein>
    <recommendedName>
        <fullName evidence="4">DUF819 family protein</fullName>
    </recommendedName>
</protein>
<dbReference type="InterPro" id="IPR008537">
    <property type="entry name" value="DUF819"/>
</dbReference>
<keyword evidence="1" id="KW-1133">Transmembrane helix</keyword>
<feature type="transmembrane region" description="Helical" evidence="1">
    <location>
        <begin position="28"/>
        <end position="48"/>
    </location>
</feature>
<feature type="transmembrane region" description="Helical" evidence="1">
    <location>
        <begin position="153"/>
        <end position="175"/>
    </location>
</feature>
<feature type="transmembrane region" description="Helical" evidence="1">
    <location>
        <begin position="332"/>
        <end position="351"/>
    </location>
</feature>
<evidence type="ECO:0000313" key="3">
    <source>
        <dbReference type="Proteomes" id="UP000249016"/>
    </source>
</evidence>
<feature type="transmembrane region" description="Helical" evidence="1">
    <location>
        <begin position="90"/>
        <end position="112"/>
    </location>
</feature>
<organism evidence="2 3">
    <name type="scientific">Spirosoma telluris</name>
    <dbReference type="NCBI Taxonomy" id="2183553"/>
    <lineage>
        <taxon>Bacteria</taxon>
        <taxon>Pseudomonadati</taxon>
        <taxon>Bacteroidota</taxon>
        <taxon>Cytophagia</taxon>
        <taxon>Cytophagales</taxon>
        <taxon>Cytophagaceae</taxon>
        <taxon>Spirosoma</taxon>
    </lineage>
</organism>
<reference evidence="2 3" key="1">
    <citation type="submission" date="2018-06" db="EMBL/GenBank/DDBJ databases">
        <title>Spirosoma sp. HMF3257 Genome sequencing and assembly.</title>
        <authorList>
            <person name="Kang H."/>
            <person name="Cha I."/>
            <person name="Kim H."/>
            <person name="Kang J."/>
            <person name="Joh K."/>
        </authorList>
    </citation>
    <scope>NUCLEOTIDE SEQUENCE [LARGE SCALE GENOMIC DNA]</scope>
    <source>
        <strain evidence="2 3">HMF3257</strain>
    </source>
</reference>
<accession>A0A327NSB3</accession>
<dbReference type="RefSeq" id="WP_111349658.1">
    <property type="nucleotide sequence ID" value="NZ_QLII01000001.1"/>
</dbReference>
<feature type="transmembrane region" description="Helical" evidence="1">
    <location>
        <begin position="273"/>
        <end position="295"/>
    </location>
</feature>